<dbReference type="InterPro" id="IPR050143">
    <property type="entry name" value="TRIM/RBCC"/>
</dbReference>
<dbReference type="Gene3D" id="2.60.120.920">
    <property type="match status" value="1"/>
</dbReference>
<dbReference type="CDD" id="cd13733">
    <property type="entry name" value="SPRY_PRY_C-I_1"/>
    <property type="match status" value="1"/>
</dbReference>
<dbReference type="PRINTS" id="PR01407">
    <property type="entry name" value="BUTYPHLNCDUF"/>
</dbReference>
<dbReference type="InterPro" id="IPR013320">
    <property type="entry name" value="ConA-like_dom_sf"/>
</dbReference>
<reference evidence="2 3" key="1">
    <citation type="submission" date="2024-06" db="EMBL/GenBank/DDBJ databases">
        <authorList>
            <person name="Pan Q."/>
            <person name="Wen M."/>
            <person name="Jouanno E."/>
            <person name="Zahm M."/>
            <person name="Klopp C."/>
            <person name="Cabau C."/>
            <person name="Louis A."/>
            <person name="Berthelot C."/>
            <person name="Parey E."/>
            <person name="Roest Crollius H."/>
            <person name="Montfort J."/>
            <person name="Robinson-Rechavi M."/>
            <person name="Bouchez O."/>
            <person name="Lampietro C."/>
            <person name="Lopez Roques C."/>
            <person name="Donnadieu C."/>
            <person name="Postlethwait J."/>
            <person name="Bobe J."/>
            <person name="Verreycken H."/>
            <person name="Guiguen Y."/>
        </authorList>
    </citation>
    <scope>NUCLEOTIDE SEQUENCE [LARGE SCALE GENOMIC DNA]</scope>
    <source>
        <strain evidence="2">Up_M1</strain>
        <tissue evidence="2">Testis</tissue>
    </source>
</reference>
<accession>A0ABD0XG62</accession>
<evidence type="ECO:0000313" key="3">
    <source>
        <dbReference type="Proteomes" id="UP001557470"/>
    </source>
</evidence>
<comment type="caution">
    <text evidence="2">The sequence shown here is derived from an EMBL/GenBank/DDBJ whole genome shotgun (WGS) entry which is preliminary data.</text>
</comment>
<gene>
    <name evidence="2" type="ORF">UPYG_G00132510</name>
</gene>
<dbReference type="SMART" id="SM00449">
    <property type="entry name" value="SPRY"/>
    <property type="match status" value="1"/>
</dbReference>
<sequence>MDTMDTDAGHLQQQLGYFSTYSFESIRRHAVDVTLDPDTAHPWLILSDDKKQMYRTDIYQDLPDNPERFTYYLVVLGKEGFSSGRFYYEVQVEKKTRWTIGVVRESVNRKDWIMLSPDDGYWTVILYDGVYKAATVPPVNLPLREKPKKVGVFVDYEEGQVSFFNVEARCLIYSFTGCIFKDKLYPYFNPYHNEGGKNSAPLVICPVNITD</sequence>
<dbReference type="PROSITE" id="PS50188">
    <property type="entry name" value="B302_SPRY"/>
    <property type="match status" value="1"/>
</dbReference>
<proteinExistence type="predicted"/>
<dbReference type="Pfam" id="PF13765">
    <property type="entry name" value="PRY"/>
    <property type="match status" value="1"/>
</dbReference>
<dbReference type="InterPro" id="IPR003877">
    <property type="entry name" value="SPRY_dom"/>
</dbReference>
<organism evidence="2 3">
    <name type="scientific">Umbra pygmaea</name>
    <name type="common">Eastern mudminnow</name>
    <dbReference type="NCBI Taxonomy" id="75934"/>
    <lineage>
        <taxon>Eukaryota</taxon>
        <taxon>Metazoa</taxon>
        <taxon>Chordata</taxon>
        <taxon>Craniata</taxon>
        <taxon>Vertebrata</taxon>
        <taxon>Euteleostomi</taxon>
        <taxon>Actinopterygii</taxon>
        <taxon>Neopterygii</taxon>
        <taxon>Teleostei</taxon>
        <taxon>Protacanthopterygii</taxon>
        <taxon>Esociformes</taxon>
        <taxon>Umbridae</taxon>
        <taxon>Umbra</taxon>
    </lineage>
</organism>
<evidence type="ECO:0000259" key="1">
    <source>
        <dbReference type="PROSITE" id="PS50188"/>
    </source>
</evidence>
<dbReference type="InterPro" id="IPR043136">
    <property type="entry name" value="B30.2/SPRY_sf"/>
</dbReference>
<feature type="domain" description="B30.2/SPRY" evidence="1">
    <location>
        <begin position="13"/>
        <end position="207"/>
    </location>
</feature>
<protein>
    <recommendedName>
        <fullName evidence="1">B30.2/SPRY domain-containing protein</fullName>
    </recommendedName>
</protein>
<evidence type="ECO:0000313" key="2">
    <source>
        <dbReference type="EMBL" id="KAL0983768.1"/>
    </source>
</evidence>
<name>A0ABD0XG62_UMBPY</name>
<dbReference type="InterPro" id="IPR001870">
    <property type="entry name" value="B30.2/SPRY"/>
</dbReference>
<dbReference type="InterPro" id="IPR003879">
    <property type="entry name" value="Butyrophylin_SPRY"/>
</dbReference>
<dbReference type="EMBL" id="JAGEUA010000004">
    <property type="protein sequence ID" value="KAL0983768.1"/>
    <property type="molecule type" value="Genomic_DNA"/>
</dbReference>
<dbReference type="AlphaFoldDB" id="A0ABD0XG62"/>
<dbReference type="InterPro" id="IPR006574">
    <property type="entry name" value="PRY"/>
</dbReference>
<dbReference type="Proteomes" id="UP001557470">
    <property type="component" value="Unassembled WGS sequence"/>
</dbReference>
<keyword evidence="3" id="KW-1185">Reference proteome</keyword>
<dbReference type="FunFam" id="2.60.120.920:FF:000004">
    <property type="entry name" value="Butyrophilin subfamily 1 member A1"/>
    <property type="match status" value="1"/>
</dbReference>
<dbReference type="SMART" id="SM00589">
    <property type="entry name" value="PRY"/>
    <property type="match status" value="1"/>
</dbReference>
<dbReference type="Pfam" id="PF00622">
    <property type="entry name" value="SPRY"/>
    <property type="match status" value="1"/>
</dbReference>
<dbReference type="SUPFAM" id="SSF49899">
    <property type="entry name" value="Concanavalin A-like lectins/glucanases"/>
    <property type="match status" value="1"/>
</dbReference>
<dbReference type="PANTHER" id="PTHR24103">
    <property type="entry name" value="E3 UBIQUITIN-PROTEIN LIGASE TRIM"/>
    <property type="match status" value="1"/>
</dbReference>